<feature type="compositionally biased region" description="Basic and acidic residues" evidence="14">
    <location>
        <begin position="1224"/>
        <end position="1249"/>
    </location>
</feature>
<feature type="compositionally biased region" description="Polar residues" evidence="14">
    <location>
        <begin position="96"/>
        <end position="107"/>
    </location>
</feature>
<evidence type="ECO:0000256" key="10">
    <source>
        <dbReference type="ARBA" id="ARBA00023242"/>
    </source>
</evidence>
<dbReference type="PROSITE" id="PS50172">
    <property type="entry name" value="BRCT"/>
    <property type="match status" value="2"/>
</dbReference>
<evidence type="ECO:0000256" key="2">
    <source>
        <dbReference type="ARBA" id="ARBA00004286"/>
    </source>
</evidence>
<evidence type="ECO:0000313" key="17">
    <source>
        <dbReference type="Proteomes" id="UP000694844"/>
    </source>
</evidence>
<feature type="compositionally biased region" description="Polar residues" evidence="14">
    <location>
        <begin position="1863"/>
        <end position="1893"/>
    </location>
</feature>
<dbReference type="InterPro" id="IPR018957">
    <property type="entry name" value="Znf_C3HC4_RING-type"/>
</dbReference>
<dbReference type="Pfam" id="PF16589">
    <property type="entry name" value="BRCT_2"/>
    <property type="match status" value="1"/>
</dbReference>
<dbReference type="GO" id="GO:0000724">
    <property type="term" value="P:double-strand break repair via homologous recombination"/>
    <property type="evidence" value="ECO:0007669"/>
    <property type="project" value="TreeGrafter"/>
</dbReference>
<feature type="compositionally biased region" description="Basic residues" evidence="14">
    <location>
        <begin position="1426"/>
        <end position="1441"/>
    </location>
</feature>
<evidence type="ECO:0000256" key="8">
    <source>
        <dbReference type="ARBA" id="ARBA00022833"/>
    </source>
</evidence>
<dbReference type="InterPro" id="IPR001841">
    <property type="entry name" value="Znf_RING"/>
</dbReference>
<keyword evidence="5" id="KW-0677">Repeat</keyword>
<dbReference type="InterPro" id="IPR001357">
    <property type="entry name" value="BRCT_dom"/>
</dbReference>
<accession>A0A8B8C274</accession>
<dbReference type="GO" id="GO:0045944">
    <property type="term" value="P:positive regulation of transcription by RNA polymerase II"/>
    <property type="evidence" value="ECO:0007669"/>
    <property type="project" value="TreeGrafter"/>
</dbReference>
<feature type="domain" description="BRCT" evidence="16">
    <location>
        <begin position="2279"/>
        <end position="2384"/>
    </location>
</feature>
<reference evidence="18" key="1">
    <citation type="submission" date="2025-08" db="UniProtKB">
        <authorList>
            <consortium name="RefSeq"/>
        </authorList>
    </citation>
    <scope>IDENTIFICATION</scope>
    <source>
        <tissue evidence="18">Whole sample</tissue>
    </source>
</reference>
<gene>
    <name evidence="18" type="primary">LOC111115356</name>
</gene>
<dbReference type="SUPFAM" id="SSF57850">
    <property type="entry name" value="RING/U-box"/>
    <property type="match status" value="1"/>
</dbReference>
<feature type="compositionally biased region" description="Low complexity" evidence="14">
    <location>
        <begin position="1004"/>
        <end position="1015"/>
    </location>
</feature>
<dbReference type="GO" id="GO:0005694">
    <property type="term" value="C:chromosome"/>
    <property type="evidence" value="ECO:0007669"/>
    <property type="project" value="UniProtKB-SubCell"/>
</dbReference>
<dbReference type="Proteomes" id="UP000694844">
    <property type="component" value="Chromosome 9"/>
</dbReference>
<keyword evidence="3" id="KW-0158">Chromosome</keyword>
<feature type="compositionally biased region" description="Basic and acidic residues" evidence="14">
    <location>
        <begin position="115"/>
        <end position="124"/>
    </location>
</feature>
<evidence type="ECO:0000256" key="1">
    <source>
        <dbReference type="ARBA" id="ARBA00004123"/>
    </source>
</evidence>
<proteinExistence type="predicted"/>
<dbReference type="GO" id="GO:0004842">
    <property type="term" value="F:ubiquitin-protein transferase activity"/>
    <property type="evidence" value="ECO:0007669"/>
    <property type="project" value="TreeGrafter"/>
</dbReference>
<feature type="compositionally biased region" description="Basic residues" evidence="14">
    <location>
        <begin position="142"/>
        <end position="153"/>
    </location>
</feature>
<feature type="region of interest" description="Disordered" evidence="14">
    <location>
        <begin position="1548"/>
        <end position="2005"/>
    </location>
</feature>
<dbReference type="PANTHER" id="PTHR13763:SF0">
    <property type="entry name" value="BREAST CANCER TYPE 1 SUSCEPTIBILITY PROTEIN"/>
    <property type="match status" value="1"/>
</dbReference>
<evidence type="ECO:0000259" key="15">
    <source>
        <dbReference type="PROSITE" id="PS50089"/>
    </source>
</evidence>
<feature type="compositionally biased region" description="Acidic residues" evidence="14">
    <location>
        <begin position="1780"/>
        <end position="1789"/>
    </location>
</feature>
<dbReference type="PROSITE" id="PS00518">
    <property type="entry name" value="ZF_RING_1"/>
    <property type="match status" value="1"/>
</dbReference>
<organism evidence="17 18">
    <name type="scientific">Crassostrea virginica</name>
    <name type="common">Eastern oyster</name>
    <dbReference type="NCBI Taxonomy" id="6565"/>
    <lineage>
        <taxon>Eukaryota</taxon>
        <taxon>Metazoa</taxon>
        <taxon>Spiralia</taxon>
        <taxon>Lophotrochozoa</taxon>
        <taxon>Mollusca</taxon>
        <taxon>Bivalvia</taxon>
        <taxon>Autobranchia</taxon>
        <taxon>Pteriomorphia</taxon>
        <taxon>Ostreida</taxon>
        <taxon>Ostreoidea</taxon>
        <taxon>Ostreidae</taxon>
        <taxon>Crassostrea</taxon>
    </lineage>
</organism>
<keyword evidence="6" id="KW-0227">DNA damage</keyword>
<feature type="region of interest" description="Disordered" evidence="14">
    <location>
        <begin position="1071"/>
        <end position="1093"/>
    </location>
</feature>
<evidence type="ECO:0000256" key="6">
    <source>
        <dbReference type="ARBA" id="ARBA00022763"/>
    </source>
</evidence>
<feature type="domain" description="BRCT" evidence="16">
    <location>
        <begin position="2171"/>
        <end position="2257"/>
    </location>
</feature>
<name>A0A8B8C274_CRAVI</name>
<feature type="compositionally biased region" description="Basic and acidic residues" evidence="14">
    <location>
        <begin position="1741"/>
        <end position="1757"/>
    </location>
</feature>
<dbReference type="Pfam" id="PF00533">
    <property type="entry name" value="BRCT"/>
    <property type="match status" value="1"/>
</dbReference>
<evidence type="ECO:0000256" key="9">
    <source>
        <dbReference type="ARBA" id="ARBA00023204"/>
    </source>
</evidence>
<feature type="compositionally biased region" description="Polar residues" evidence="14">
    <location>
        <begin position="1378"/>
        <end position="1388"/>
    </location>
</feature>
<dbReference type="Gene3D" id="3.30.40.10">
    <property type="entry name" value="Zinc/RING finger domain, C3HC4 (zinc finger)"/>
    <property type="match status" value="1"/>
</dbReference>
<feature type="compositionally biased region" description="Basic and acidic residues" evidence="14">
    <location>
        <begin position="1389"/>
        <end position="1406"/>
    </location>
</feature>
<dbReference type="Pfam" id="PF00097">
    <property type="entry name" value="zf-C3HC4"/>
    <property type="match status" value="1"/>
</dbReference>
<feature type="region of interest" description="Disordered" evidence="14">
    <location>
        <begin position="1331"/>
        <end position="1412"/>
    </location>
</feature>
<dbReference type="SMART" id="SM00292">
    <property type="entry name" value="BRCT"/>
    <property type="match status" value="2"/>
</dbReference>
<dbReference type="OrthoDB" id="6105938at2759"/>
<dbReference type="SUPFAM" id="SSF52113">
    <property type="entry name" value="BRCT domain"/>
    <property type="match status" value="2"/>
</dbReference>
<keyword evidence="8" id="KW-0862">Zinc</keyword>
<evidence type="ECO:0000256" key="7">
    <source>
        <dbReference type="ARBA" id="ARBA00022771"/>
    </source>
</evidence>
<dbReference type="InterPro" id="IPR017907">
    <property type="entry name" value="Znf_RING_CS"/>
</dbReference>
<feature type="compositionally biased region" description="Acidic residues" evidence="14">
    <location>
        <begin position="1643"/>
        <end position="1652"/>
    </location>
</feature>
<dbReference type="InterPro" id="IPR036420">
    <property type="entry name" value="BRCT_dom_sf"/>
</dbReference>
<feature type="region of interest" description="Disordered" evidence="14">
    <location>
        <begin position="1426"/>
        <end position="1504"/>
    </location>
</feature>
<evidence type="ECO:0000256" key="5">
    <source>
        <dbReference type="ARBA" id="ARBA00022737"/>
    </source>
</evidence>
<feature type="compositionally biased region" description="Basic and acidic residues" evidence="14">
    <location>
        <begin position="1568"/>
        <end position="1593"/>
    </location>
</feature>
<comment type="subcellular location">
    <subcellularLocation>
        <location evidence="2">Chromosome</location>
    </subcellularLocation>
    <subcellularLocation>
        <location evidence="1">Nucleus</location>
    </subcellularLocation>
</comment>
<dbReference type="GeneID" id="111115356"/>
<evidence type="ECO:0000256" key="12">
    <source>
        <dbReference type="ARBA" id="ARBA00031556"/>
    </source>
</evidence>
<feature type="compositionally biased region" description="Basic and acidic residues" evidence="14">
    <location>
        <begin position="1161"/>
        <end position="1176"/>
    </location>
</feature>
<evidence type="ECO:0000256" key="3">
    <source>
        <dbReference type="ARBA" id="ARBA00022454"/>
    </source>
</evidence>
<feature type="compositionally biased region" description="Basic and acidic residues" evidence="14">
    <location>
        <begin position="334"/>
        <end position="344"/>
    </location>
</feature>
<dbReference type="Gene3D" id="3.40.50.10190">
    <property type="entry name" value="BRCT domain"/>
    <property type="match status" value="2"/>
</dbReference>
<evidence type="ECO:0000256" key="14">
    <source>
        <dbReference type="SAM" id="MobiDB-lite"/>
    </source>
</evidence>
<feature type="region of interest" description="Disordered" evidence="14">
    <location>
        <begin position="334"/>
        <end position="358"/>
    </location>
</feature>
<evidence type="ECO:0000256" key="13">
    <source>
        <dbReference type="PROSITE-ProRule" id="PRU00175"/>
    </source>
</evidence>
<evidence type="ECO:0000313" key="18">
    <source>
        <dbReference type="RefSeq" id="XP_022309767.1"/>
    </source>
</evidence>
<keyword evidence="4" id="KW-0479">Metal-binding</keyword>
<keyword evidence="9" id="KW-0234">DNA repair</keyword>
<keyword evidence="10" id="KW-0539">Nucleus</keyword>
<dbReference type="PROSITE" id="PS50089">
    <property type="entry name" value="ZF_RING_2"/>
    <property type="match status" value="1"/>
</dbReference>
<feature type="domain" description="RING-type" evidence="15">
    <location>
        <begin position="21"/>
        <end position="61"/>
    </location>
</feature>
<dbReference type="KEGG" id="cvn:111115356"/>
<dbReference type="GO" id="GO:0031436">
    <property type="term" value="C:BRCA1-BARD1 complex"/>
    <property type="evidence" value="ECO:0007669"/>
    <property type="project" value="TreeGrafter"/>
</dbReference>
<feature type="compositionally biased region" description="Polar residues" evidence="14">
    <location>
        <begin position="1110"/>
        <end position="1133"/>
    </location>
</feature>
<dbReference type="InterPro" id="IPR013083">
    <property type="entry name" value="Znf_RING/FYVE/PHD"/>
</dbReference>
<keyword evidence="7 13" id="KW-0863">Zinc-finger</keyword>
<feature type="compositionally biased region" description="Basic and acidic residues" evidence="14">
    <location>
        <begin position="1897"/>
        <end position="1920"/>
    </location>
</feature>
<sequence>MDSKTKSLKDVLGSMQTTLQCSICLDLLQNPVSTKCDHHYCRFCITEFLRTQASVPCPLCKCSITKRSLKDRPQLSSIVDNVRLLLEAFSKDTENKNSPSCGPSALSNPPPCSPEESKERETRGTKRKQPGSDTKVIATKSTGRRRNVRQGKRKTTEIIEIEDSSEEIDIRKDVTQCEERDDQETNPANNLLHLGTSLNGVEESDCVELSPKVKEANLGLMEYPETATRQKGRGNLKSSEKTGRLSDQNIFSNLLGELECETLKAGDEKDVIENFQDAETCEEGDGGQGHSVAYSSPSHLTKMIEDDDVQLINKKDTKGVSKVKAWLCSNPVGVKERSHGSSAEEKEEVTEDCGRDTVTNTIQSVQNQENGGKDDDSEIHHVFTEHGNSLQEITQICKRDRESNGTNSKCDSGGHKFFKSTRNNHHAETSVRQEKGKYIFQKTSEMSGNRVSSITKSVPCKGRKLAKRKTKPVCKLREIDMNIMGSDSDPYEFKSSGTSPVQPKAKRIRLMEGKGKEGQINVTVQCMLKKKSGKSILKQVAGNRMGKGEGVKEGGGSNTKKLSPKVLKRQMEEEQALMEMRDKINQAEDYDLLTSTQEVLDHMNKEGVGKNGSRKFVSFNQDVVFFGSQNQSTVKCLKEGKESDAMRTVCGNREEKNLDVPVTNAVKEADEGLKMKKTADLTVLGEMSCEKESWVTRKIERLQNKSEENGLIDDITTLESAISENEADDIETMSSSTTDLDIQPDDSEFETLNIDIQPDAVIEILNSQDLIPNNSNKNGRIKVPIIENEIIPDSEEHETFLKPKNRRISIIQKTKKPQELLSDRTEGNSKINVPKERMSKNMEPLSHEVLSRNTDDGEEEDLLYSEKNQDHLLSMEVVPAMDECTEKNDEEVDSGKVVPVMDEQIGSVKVVPETPLLTVDSELCMMGSDLSSKNKTLCKNNRLKRSSQKRTAKEGRDNASCDLTQKEVCESEVCYTKGSECSETIVPPSWNEEISKKGLNSKQSSDSSATTYLSSETQESELSCKRRRKKSYKCPPVRNSSLNDVNEILETPTSEQFDAIGDTCIATESESKKVTKASVKLPPDESQQSLSSLSNTQESVLLLAPVHKPSNWTGRKPSLSSKDQHTSELSSSDVGGESSRKQAQVFEEISSSCEIVSTGEFVEKESRVNRKTEKGTVNKQPGRKCFSLSPEKGQRVYVSAEEQREGYGSETIKENAEQRPSAESTEKELKVQELPGNKEEEESRTKHEGAGMVNEEVLLMNTPLDAMVPTQLSLRSIKKKELRAQRKQPQNSPEDVFLIDSEMTDTDSCQNLMENQEGVLDLDLGETADCCDEDDGVEKSCGGKAEISSDGKSQMEGAESAPDGNNVADMGKNERGYSENTHQENLQSRGEKTDLQTESTKERTSLDLEQGTKFLGLSGGEVIKTGKRPVRGLARKLKQKNKLNVDPTNNQKSREELEDGDIGGIATVTMSEESDCKKDRITSEEASLADGRNQAHIKEKKNDFPEKIKETGFKNVVPETVEDDGEEVEKMECEVLAIPETVEEVEDFGGQLDDENPVIPKTLGGKFVDNETRNHENKDDFSDENKSDVKSVEENVTCIEESFVQDLSTDSSHSQKHVPETSSKKEKDKPRSDEQEEKASNGEVEEIVEENLEQSQTVREDGYMATGADDEPLFHSPESSPLPDILEVDYDLELQSPPAKQRHVQMTRDEKEDERNDENDSDTSSDFVLLSDDEDNVAEPPDQRKTKSCHRTDKDDNYSDTSSTFELLSEDAETAPSHQEEEEEEEEEDLIIRKRRSQRNVIVSDDEDVVEKKKTRKPVIESDDEVVESKKTKKPVIVSDDEEEDNERAKDSLFTDDEDFDLSQESVSSRHTNLSSSAISSQSEGLNTQNQAILRQELARMKKEMEEIESRIRKGNKSCEMKMTSQKPASPKSSPEVEDVVEEPYSQYLKELQQEASDVDSPDNSQKSPSKMAEKAEICPSDDNSDLDLSPLTPSPPPNDLCRGIDTELPEQFLETSNLIKHFQTSDDDKGCTGNKDEEMEMETDCVDQSLETIDPCVIPESPGRVKNIVTCKSQRKDNSSIFRDPMIVQESPHSQRSAKSSTEKLKDLYHSTPVSSGRKTQRARKNTLSFLSPVTAVPKSSPEGTWKMKAMSGGAELSPFTQKSQKPHSFIASGLPLNQLNELRQLLKDNNLPLLSKFSSSTTHLIMRTEPLGSRMCDRTLKFFQAVANSCWILDFAWVVDSLAAGRLLKEDSYEIIGDTVTNEKHCGPRKSRLRTPKDPGLLNGMQFFVIGSSQGLVPDDLKALIVTCGGSVVTQAEQFEQGFQRFIITCVDFEDSEETVPNEDILKFNRLYKRYKAVTVTRDWLLNSLTYYALQPLEEYVLTTDKTLELPAF</sequence>
<dbReference type="GO" id="GO:0008270">
    <property type="term" value="F:zinc ion binding"/>
    <property type="evidence" value="ECO:0007669"/>
    <property type="project" value="UniProtKB-KW"/>
</dbReference>
<keyword evidence="11" id="KW-0131">Cell cycle</keyword>
<evidence type="ECO:0000259" key="16">
    <source>
        <dbReference type="PROSITE" id="PS50172"/>
    </source>
</evidence>
<dbReference type="PANTHER" id="PTHR13763">
    <property type="entry name" value="BREAST CANCER TYPE 1 SUSCEPTIBILITY PROTEIN BRCA1"/>
    <property type="match status" value="1"/>
</dbReference>
<evidence type="ECO:0000256" key="4">
    <source>
        <dbReference type="ARBA" id="ARBA00022723"/>
    </source>
</evidence>
<protein>
    <recommendedName>
        <fullName evidence="12">RING-type E3 ubiquitin transferase BRCA1</fullName>
    </recommendedName>
</protein>
<feature type="compositionally biased region" description="Basic and acidic residues" evidence="14">
    <location>
        <begin position="1474"/>
        <end position="1483"/>
    </location>
</feature>
<feature type="compositionally biased region" description="Basic and acidic residues" evidence="14">
    <location>
        <begin position="1201"/>
        <end position="1217"/>
    </location>
</feature>
<keyword evidence="17" id="KW-1185">Reference proteome</keyword>
<feature type="region of interest" description="Disordered" evidence="14">
    <location>
        <begin position="1160"/>
        <end position="1253"/>
    </location>
</feature>
<dbReference type="GO" id="GO:0070531">
    <property type="term" value="C:BRCA1-A complex"/>
    <property type="evidence" value="ECO:0007669"/>
    <property type="project" value="TreeGrafter"/>
</dbReference>
<dbReference type="SMART" id="SM00184">
    <property type="entry name" value="RING"/>
    <property type="match status" value="1"/>
</dbReference>
<feature type="region of interest" description="Disordered" evidence="14">
    <location>
        <begin position="996"/>
        <end position="1020"/>
    </location>
</feature>
<dbReference type="RefSeq" id="XP_022309767.1">
    <property type="nucleotide sequence ID" value="XM_022454059.1"/>
</dbReference>
<feature type="region of interest" description="Disordered" evidence="14">
    <location>
        <begin position="1108"/>
        <end position="1145"/>
    </location>
</feature>
<feature type="region of interest" description="Disordered" evidence="14">
    <location>
        <begin position="93"/>
        <end position="155"/>
    </location>
</feature>
<evidence type="ECO:0000256" key="11">
    <source>
        <dbReference type="ARBA" id="ARBA00023306"/>
    </source>
</evidence>
<feature type="compositionally biased region" description="Basic and acidic residues" evidence="14">
    <location>
        <begin position="1617"/>
        <end position="1640"/>
    </location>
</feature>
<dbReference type="InterPro" id="IPR031099">
    <property type="entry name" value="BRCA1-associated"/>
</dbReference>